<comment type="subcellular location">
    <subcellularLocation>
        <location evidence="1">Membrane</location>
        <topology evidence="1">Multi-pass membrane protein</topology>
    </subcellularLocation>
</comment>
<keyword evidence="8" id="KW-1185">Reference proteome</keyword>
<dbReference type="InterPro" id="IPR052902">
    <property type="entry name" value="ABC-2_transporter"/>
</dbReference>
<name>A0ABN6Z9Q4_9FIRM</name>
<evidence type="ECO:0000313" key="8">
    <source>
        <dbReference type="Proteomes" id="UP001432099"/>
    </source>
</evidence>
<feature type="transmembrane region" description="Helical" evidence="5">
    <location>
        <begin position="270"/>
        <end position="292"/>
    </location>
</feature>
<evidence type="ECO:0000259" key="6">
    <source>
        <dbReference type="Pfam" id="PF12698"/>
    </source>
</evidence>
<dbReference type="Pfam" id="PF12698">
    <property type="entry name" value="ABC2_membrane_3"/>
    <property type="match status" value="1"/>
</dbReference>
<dbReference type="PANTHER" id="PTHR43027:SF1">
    <property type="entry name" value="DOXORUBICIN RESISTANCE ABC TRANSPORTER PERMEASE PROTEIN DRRC-RELATED"/>
    <property type="match status" value="1"/>
</dbReference>
<keyword evidence="3 5" id="KW-1133">Transmembrane helix</keyword>
<gene>
    <name evidence="7" type="ORF">T23_06810</name>
</gene>
<keyword evidence="2 5" id="KW-0812">Transmembrane</keyword>
<dbReference type="RefSeq" id="WP_161832340.1">
    <property type="nucleotide sequence ID" value="NZ_AP028127.1"/>
</dbReference>
<feature type="transmembrane region" description="Helical" evidence="5">
    <location>
        <begin position="190"/>
        <end position="213"/>
    </location>
</feature>
<dbReference type="InterPro" id="IPR036259">
    <property type="entry name" value="MFS_trans_sf"/>
</dbReference>
<dbReference type="InterPro" id="IPR013525">
    <property type="entry name" value="ABC2_TM"/>
</dbReference>
<sequence>MRHLNYAFKMLIKDKMLIFWTFAFPLILGTFFYLAFSNIENSEKLSIIPIAIVEDEELTKNSIFKTAFDTLSSPKSDHQLFQTRYTTAEEAKKLLEDNAIVGYLQLKEQEPQLTFNTNGIDETIFQFVTEEMNQRSQLISHLIEKKISEAPEIAPNPEEIYQDVINLVNENNVRVVDRSSEHLSYTQVEFYTLVAMTCLYGGTLSMISINRILANMSPQGKRTSISPVKKWRLIFSHLLASYFVQLLGLALLFAYTVFILKVDYGEHLPLIVLLAIIGSFCGLTLGMAVGVLFKVNENIKIGILISLTMLGCFLSGMMGITMKYVIDTHLPLLNQLNPASMITDGLYSLYYYETFDRYWANIFHLLMVSVVLIGISIFSLRGQTYDRI</sequence>
<accession>A0ABN6Z9Q4</accession>
<evidence type="ECO:0000256" key="4">
    <source>
        <dbReference type="ARBA" id="ARBA00023136"/>
    </source>
</evidence>
<evidence type="ECO:0000256" key="2">
    <source>
        <dbReference type="ARBA" id="ARBA00022692"/>
    </source>
</evidence>
<feature type="domain" description="ABC-2 type transporter transmembrane" evidence="6">
    <location>
        <begin position="15"/>
        <end position="378"/>
    </location>
</feature>
<feature type="transmembrane region" description="Helical" evidence="5">
    <location>
        <begin position="358"/>
        <end position="380"/>
    </location>
</feature>
<evidence type="ECO:0000313" key="7">
    <source>
        <dbReference type="EMBL" id="BEH90579.1"/>
    </source>
</evidence>
<dbReference type="SUPFAM" id="SSF103473">
    <property type="entry name" value="MFS general substrate transporter"/>
    <property type="match status" value="1"/>
</dbReference>
<dbReference type="PANTHER" id="PTHR43027">
    <property type="entry name" value="DOXORUBICIN RESISTANCE ABC TRANSPORTER PERMEASE PROTEIN DRRC-RELATED"/>
    <property type="match status" value="1"/>
</dbReference>
<dbReference type="EMBL" id="AP028127">
    <property type="protein sequence ID" value="BEH90579.1"/>
    <property type="molecule type" value="Genomic_DNA"/>
</dbReference>
<reference evidence="7" key="1">
    <citation type="journal article" date="2024" name="Int. J. Syst. Evol. Microbiol.">
        <title>Turicibacter faecis sp. nov., isolated from faeces of heart failure mouse model.</title>
        <authorList>
            <person name="Imamura Y."/>
            <person name="Motooka D."/>
            <person name="Nakajima Y."/>
            <person name="Ito S."/>
            <person name="Kitakaze M."/>
            <person name="Iida T."/>
            <person name="Nakamura S."/>
        </authorList>
    </citation>
    <scope>NUCLEOTIDE SEQUENCE</scope>
    <source>
        <strain evidence="7">TC023</strain>
    </source>
</reference>
<evidence type="ECO:0000256" key="3">
    <source>
        <dbReference type="ARBA" id="ARBA00022989"/>
    </source>
</evidence>
<protein>
    <submittedName>
        <fullName evidence="7">Membrane protein</fullName>
    </submittedName>
</protein>
<feature type="transmembrane region" description="Helical" evidence="5">
    <location>
        <begin position="304"/>
        <end position="326"/>
    </location>
</feature>
<evidence type="ECO:0000256" key="1">
    <source>
        <dbReference type="ARBA" id="ARBA00004141"/>
    </source>
</evidence>
<feature type="transmembrane region" description="Helical" evidence="5">
    <location>
        <begin position="234"/>
        <end position="258"/>
    </location>
</feature>
<keyword evidence="4 5" id="KW-0472">Membrane</keyword>
<organism evidence="7 8">
    <name type="scientific">Turicibacter faecis</name>
    <dbReference type="NCBI Taxonomy" id="2963365"/>
    <lineage>
        <taxon>Bacteria</taxon>
        <taxon>Bacillati</taxon>
        <taxon>Bacillota</taxon>
        <taxon>Erysipelotrichia</taxon>
        <taxon>Erysipelotrichales</taxon>
        <taxon>Turicibacteraceae</taxon>
        <taxon>Turicibacter</taxon>
    </lineage>
</organism>
<evidence type="ECO:0000256" key="5">
    <source>
        <dbReference type="SAM" id="Phobius"/>
    </source>
</evidence>
<proteinExistence type="predicted"/>
<feature type="transmembrane region" description="Helical" evidence="5">
    <location>
        <begin position="16"/>
        <end position="36"/>
    </location>
</feature>
<dbReference type="Proteomes" id="UP001432099">
    <property type="component" value="Chromosome"/>
</dbReference>